<dbReference type="Gene3D" id="1.10.3610.10">
    <property type="entry name" value="Nucleoprotein"/>
    <property type="match status" value="1"/>
</dbReference>
<accession>A0A0B5KTP0</accession>
<name>A0A0B5KTP0_9RHAB</name>
<keyword evidence="6" id="KW-0946">Virion</keyword>
<gene>
    <name evidence="13" type="primary">N</name>
</gene>
<evidence type="ECO:0000256" key="6">
    <source>
        <dbReference type="ARBA" id="ARBA00022844"/>
    </source>
</evidence>
<proteinExistence type="predicted"/>
<keyword evidence="7" id="KW-0694">RNA-binding</keyword>
<evidence type="ECO:0000256" key="10">
    <source>
        <dbReference type="ARBA" id="ARBA00023274"/>
    </source>
</evidence>
<sequence length="427" mass="48186">MAQSNIKQIFRLSTRQQIQPILPQETTAIQYASTWFQNNLHKKPQINISFRNVPTETLLQHAAAGLETGDLTGELASAVLYRIFREEKQHLQTEWLSFNIQIGKTGDEITPWTLVDVQEKDGVLPNAEINKKITAKDADWIAFYICFLYRYSRATNLAYKDALFGRAEEHAKNLNPEAVKPSTPAMTRMQAIILHAPFNACIATLDMYYHKFKNTRMACIRFGTLPSRYKDCAALTTLNHITRLTGLPIEQFMLWVFSARMADELDQMSKQGEELEKGDSYVAYMRELGVSERSPYSAQANPAFSLFCHVVGTLLGSKRSKNAKMGVEVDTVNSVINGKIVAYILGTRPTLTLEYGTNPDIRVEGTSEIPMGINKPPSNAHPEEWFGYLSMTGFRVPVEAEKWVESRLATLTDLRDGTVGKFLKTQK</sequence>
<feature type="domain" description="Rhabdovirus nucleocapsid" evidence="12">
    <location>
        <begin position="15"/>
        <end position="355"/>
    </location>
</feature>
<dbReference type="GO" id="GO:0003723">
    <property type="term" value="F:RNA binding"/>
    <property type="evidence" value="ECO:0007669"/>
    <property type="project" value="UniProtKB-KW"/>
</dbReference>
<protein>
    <recommendedName>
        <fullName evidence="3">Nucleoprotein</fullName>
    </recommendedName>
    <alternativeName>
        <fullName evidence="11">Nucleocapsid protein</fullName>
    </alternativeName>
</protein>
<evidence type="ECO:0000256" key="11">
    <source>
        <dbReference type="ARBA" id="ARBA00033344"/>
    </source>
</evidence>
<keyword evidence="10" id="KW-0687">Ribonucleoprotein</keyword>
<dbReference type="Proteomes" id="UP000201618">
    <property type="component" value="Segment"/>
</dbReference>
<dbReference type="GO" id="GO:0030430">
    <property type="term" value="C:host cell cytoplasm"/>
    <property type="evidence" value="ECO:0007669"/>
    <property type="project" value="UniProtKB-SubCell"/>
</dbReference>
<dbReference type="InterPro" id="IPR023331">
    <property type="entry name" value="Rhabdovirus_ncapsid_C"/>
</dbReference>
<dbReference type="Pfam" id="PF00945">
    <property type="entry name" value="Rhabdo_ncap"/>
    <property type="match status" value="1"/>
</dbReference>
<dbReference type="GO" id="GO:0019029">
    <property type="term" value="C:helical viral capsid"/>
    <property type="evidence" value="ECO:0007669"/>
    <property type="project" value="UniProtKB-KW"/>
</dbReference>
<evidence type="ECO:0000256" key="3">
    <source>
        <dbReference type="ARBA" id="ARBA00014389"/>
    </source>
</evidence>
<keyword evidence="14" id="KW-1185">Reference proteome</keyword>
<dbReference type="SUPFAM" id="SSF140809">
    <property type="entry name" value="Rhabdovirus nucleoprotein-like"/>
    <property type="match status" value="1"/>
</dbReference>
<evidence type="ECO:0000256" key="5">
    <source>
        <dbReference type="ARBA" id="ARBA00022561"/>
    </source>
</evidence>
<dbReference type="GeneID" id="29140330"/>
<reference evidence="13 14" key="1">
    <citation type="journal article" date="2015" name="Elife">
        <title>Unprecedented genomic diversity of RNA viruses in arthropods reveals the ancestry of negative-sense RNA viruses.</title>
        <authorList>
            <person name="Li C.X."/>
            <person name="Shi M."/>
            <person name="Tian J.H."/>
            <person name="Lin X.D."/>
            <person name="Kang Y.J."/>
            <person name="Chen L.J."/>
            <person name="Qin X.C."/>
            <person name="Xu J."/>
            <person name="Holmes E.C."/>
            <person name="Zhang Y.Z."/>
        </authorList>
    </citation>
    <scope>NUCLEOTIDE SEQUENCE [LARGE SCALE GENOMIC DNA]</scope>
    <source>
        <strain evidence="13 14">BFJSC-5</strain>
    </source>
</reference>
<comment type="subcellular location">
    <subcellularLocation>
        <location evidence="1">Host cytoplasm</location>
    </subcellularLocation>
    <subcellularLocation>
        <location evidence="2">Virion</location>
    </subcellularLocation>
</comment>
<keyword evidence="9" id="KW-1035">Host cytoplasm</keyword>
<dbReference type="EMBL" id="KM817654">
    <property type="protein sequence ID" value="AJG39197.1"/>
    <property type="molecule type" value="Viral_cRNA"/>
</dbReference>
<evidence type="ECO:0000256" key="7">
    <source>
        <dbReference type="ARBA" id="ARBA00022884"/>
    </source>
</evidence>
<dbReference type="InterPro" id="IPR000448">
    <property type="entry name" value="Rhabdo_ncapsid"/>
</dbReference>
<keyword evidence="4" id="KW-1139">Helical capsid protein</keyword>
<evidence type="ECO:0000313" key="14">
    <source>
        <dbReference type="Proteomes" id="UP000201618"/>
    </source>
</evidence>
<dbReference type="InterPro" id="IPR023330">
    <property type="entry name" value="Rhabdovirus_ncapsid_N"/>
</dbReference>
<dbReference type="KEGG" id="vg:29140330"/>
<evidence type="ECO:0000256" key="2">
    <source>
        <dbReference type="ARBA" id="ARBA00004328"/>
    </source>
</evidence>
<dbReference type="RefSeq" id="YP_009305098.1">
    <property type="nucleotide sequence ID" value="NC_031301.1"/>
</dbReference>
<evidence type="ECO:0000256" key="1">
    <source>
        <dbReference type="ARBA" id="ARBA00004192"/>
    </source>
</evidence>
<evidence type="ECO:0000259" key="12">
    <source>
        <dbReference type="Pfam" id="PF00945"/>
    </source>
</evidence>
<evidence type="ECO:0000256" key="4">
    <source>
        <dbReference type="ARBA" id="ARBA00022497"/>
    </source>
</evidence>
<dbReference type="GO" id="GO:1990904">
    <property type="term" value="C:ribonucleoprotein complex"/>
    <property type="evidence" value="ECO:0007669"/>
    <property type="project" value="UniProtKB-KW"/>
</dbReference>
<organism evidence="13 14">
    <name type="scientific">Wuhan Louse Fly Virus 5</name>
    <dbReference type="NCBI Taxonomy" id="1608119"/>
    <lineage>
        <taxon>Viruses</taxon>
        <taxon>Riboviria</taxon>
        <taxon>Orthornavirae</taxon>
        <taxon>Negarnaviricota</taxon>
        <taxon>Haploviricotina</taxon>
        <taxon>Monjiviricetes</taxon>
        <taxon>Mononegavirales</taxon>
        <taxon>Rhabdoviridae</taxon>
        <taxon>Alpharhabdovirinae</taxon>
        <taxon>Ledantevirus</taxon>
        <taxon>Ledantevirus wuhan</taxon>
    </lineage>
</organism>
<dbReference type="Gene3D" id="1.10.3570.10">
    <property type="entry name" value="Rhabdovirus nucleocapsid protein like domain"/>
    <property type="match status" value="1"/>
</dbReference>
<evidence type="ECO:0000256" key="8">
    <source>
        <dbReference type="ARBA" id="ARBA00023086"/>
    </source>
</evidence>
<keyword evidence="8 13" id="KW-0543">Viral nucleoprotein</keyword>
<dbReference type="GO" id="GO:0019013">
    <property type="term" value="C:viral nucleocapsid"/>
    <property type="evidence" value="ECO:0007669"/>
    <property type="project" value="UniProtKB-KW"/>
</dbReference>
<evidence type="ECO:0000313" key="13">
    <source>
        <dbReference type="EMBL" id="AJG39197.1"/>
    </source>
</evidence>
<keyword evidence="5" id="KW-0167">Capsid protein</keyword>
<evidence type="ECO:0000256" key="9">
    <source>
        <dbReference type="ARBA" id="ARBA00023200"/>
    </source>
</evidence>
<dbReference type="InterPro" id="IPR035961">
    <property type="entry name" value="Rhabdovirus_nucleoprotein-like"/>
</dbReference>
<dbReference type="OrthoDB" id="22890at10239"/>